<feature type="compositionally biased region" description="Basic and acidic residues" evidence="1">
    <location>
        <begin position="7"/>
        <end position="23"/>
    </location>
</feature>
<accession>A0A8K0N936</accession>
<protein>
    <submittedName>
        <fullName evidence="2">Uncharacterized protein</fullName>
    </submittedName>
</protein>
<feature type="compositionally biased region" description="Acidic residues" evidence="1">
    <location>
        <begin position="24"/>
        <end position="35"/>
    </location>
</feature>
<gene>
    <name evidence="2" type="ORF">COCNU_11G002700</name>
</gene>
<comment type="caution">
    <text evidence="2">The sequence shown here is derived from an EMBL/GenBank/DDBJ whole genome shotgun (WGS) entry which is preliminary data.</text>
</comment>
<name>A0A8K0N936_COCNU</name>
<feature type="compositionally biased region" description="Gly residues" evidence="1">
    <location>
        <begin position="65"/>
        <end position="74"/>
    </location>
</feature>
<evidence type="ECO:0000313" key="2">
    <source>
        <dbReference type="EMBL" id="KAG1363443.1"/>
    </source>
</evidence>
<dbReference type="AlphaFoldDB" id="A0A8K0N936"/>
<keyword evidence="3" id="KW-1185">Reference proteome</keyword>
<organism evidence="2 3">
    <name type="scientific">Cocos nucifera</name>
    <name type="common">Coconut palm</name>
    <dbReference type="NCBI Taxonomy" id="13894"/>
    <lineage>
        <taxon>Eukaryota</taxon>
        <taxon>Viridiplantae</taxon>
        <taxon>Streptophyta</taxon>
        <taxon>Embryophyta</taxon>
        <taxon>Tracheophyta</taxon>
        <taxon>Spermatophyta</taxon>
        <taxon>Magnoliopsida</taxon>
        <taxon>Liliopsida</taxon>
        <taxon>Arecaceae</taxon>
        <taxon>Arecoideae</taxon>
        <taxon>Cocoseae</taxon>
        <taxon>Attaleinae</taxon>
        <taxon>Cocos</taxon>
    </lineage>
</organism>
<reference evidence="2" key="2">
    <citation type="submission" date="2019-07" db="EMBL/GenBank/DDBJ databases">
        <authorList>
            <person name="Yang Y."/>
            <person name="Bocs S."/>
            <person name="Baudouin L."/>
        </authorList>
    </citation>
    <scope>NUCLEOTIDE SEQUENCE</scope>
    <source>
        <tissue evidence="2">Spear leaf of Hainan Tall coconut</tissue>
    </source>
</reference>
<sequence length="126" mass="13420">MSDLEGDDSKEKVEGGKEAKDNAEVEGEGEAELDVGEAQVDKDGGGLEVGNHSFSKQGQEKVVAGSGGGEGGGCSSKKERSLWAAQVKGVLAAQAMVEYDWWLDIANGKDYKAQENGKRFHMKNQE</sequence>
<dbReference type="EMBL" id="CM017882">
    <property type="protein sequence ID" value="KAG1363443.1"/>
    <property type="molecule type" value="Genomic_DNA"/>
</dbReference>
<feature type="region of interest" description="Disordered" evidence="1">
    <location>
        <begin position="1"/>
        <end position="77"/>
    </location>
</feature>
<proteinExistence type="predicted"/>
<reference evidence="2" key="1">
    <citation type="journal article" date="2017" name="Gigascience">
        <title>The genome draft of coconut (Cocos nucifera).</title>
        <authorList>
            <person name="Xiao Y."/>
            <person name="Xu P."/>
            <person name="Fan H."/>
            <person name="Baudouin L."/>
            <person name="Xia W."/>
            <person name="Bocs S."/>
            <person name="Xu J."/>
            <person name="Li Q."/>
            <person name="Guo A."/>
            <person name="Zhou L."/>
            <person name="Li J."/>
            <person name="Wu Y."/>
            <person name="Ma Z."/>
            <person name="Armero A."/>
            <person name="Issali A.E."/>
            <person name="Liu N."/>
            <person name="Peng M."/>
            <person name="Yang Y."/>
        </authorList>
    </citation>
    <scope>NUCLEOTIDE SEQUENCE</scope>
    <source>
        <tissue evidence="2">Spear leaf of Hainan Tall coconut</tissue>
    </source>
</reference>
<dbReference type="Proteomes" id="UP000797356">
    <property type="component" value="Chromosome 11"/>
</dbReference>
<evidence type="ECO:0000313" key="3">
    <source>
        <dbReference type="Proteomes" id="UP000797356"/>
    </source>
</evidence>
<evidence type="ECO:0000256" key="1">
    <source>
        <dbReference type="SAM" id="MobiDB-lite"/>
    </source>
</evidence>